<keyword evidence="3" id="KW-1185">Reference proteome</keyword>
<feature type="transmembrane region" description="Helical" evidence="1">
    <location>
        <begin position="6"/>
        <end position="25"/>
    </location>
</feature>
<keyword evidence="1" id="KW-0812">Transmembrane</keyword>
<evidence type="ECO:0000313" key="2">
    <source>
        <dbReference type="EMBL" id="BDS15201.1"/>
    </source>
</evidence>
<name>A0A916DW86_9BACT</name>
<dbReference type="KEGG" id="aup:AsAng_0059850"/>
<proteinExistence type="predicted"/>
<dbReference type="EMBL" id="AP026867">
    <property type="protein sequence ID" value="BDS15201.1"/>
    <property type="molecule type" value="Genomic_DNA"/>
</dbReference>
<sequence length="96" mass="11228">MFPEIALFICISTVLITLILTRFYLKLKELNYKHSSGGADGAELKQQLGSLMAENEEIREELDNIKYLLSQDRQYINLKDYEKEQVRIDKENKDSL</sequence>
<evidence type="ECO:0000313" key="3">
    <source>
        <dbReference type="Proteomes" id="UP001060919"/>
    </source>
</evidence>
<protein>
    <submittedName>
        <fullName evidence="2">Uncharacterized protein</fullName>
    </submittedName>
</protein>
<dbReference type="AlphaFoldDB" id="A0A916DW86"/>
<dbReference type="Proteomes" id="UP001060919">
    <property type="component" value="Chromosome"/>
</dbReference>
<keyword evidence="1" id="KW-0472">Membrane</keyword>
<accession>A0A916DW86</accession>
<gene>
    <name evidence="2" type="ORF">AsAng_0059850</name>
</gene>
<reference evidence="2" key="1">
    <citation type="submission" date="2022-09" db="EMBL/GenBank/DDBJ databases">
        <title>Aureispira anguillicida sp. nov., isolated from Leptocephalus of Japanese eel Anguilla japonica.</title>
        <authorList>
            <person name="Yuasa K."/>
            <person name="Mekata T."/>
            <person name="Ikunari K."/>
        </authorList>
    </citation>
    <scope>NUCLEOTIDE SEQUENCE</scope>
    <source>
        <strain evidence="2">EL160426</strain>
    </source>
</reference>
<evidence type="ECO:0000256" key="1">
    <source>
        <dbReference type="SAM" id="Phobius"/>
    </source>
</evidence>
<dbReference type="RefSeq" id="WP_264790375.1">
    <property type="nucleotide sequence ID" value="NZ_AP026867.1"/>
</dbReference>
<keyword evidence="1" id="KW-1133">Transmembrane helix</keyword>
<organism evidence="2 3">
    <name type="scientific">Aureispira anguillae</name>
    <dbReference type="NCBI Taxonomy" id="2864201"/>
    <lineage>
        <taxon>Bacteria</taxon>
        <taxon>Pseudomonadati</taxon>
        <taxon>Bacteroidota</taxon>
        <taxon>Saprospiria</taxon>
        <taxon>Saprospirales</taxon>
        <taxon>Saprospiraceae</taxon>
        <taxon>Aureispira</taxon>
    </lineage>
</organism>